<gene>
    <name evidence="2" type="ORF">RF55_18537</name>
</gene>
<comment type="caution">
    <text evidence="2">The sequence shown here is derived from an EMBL/GenBank/DDBJ whole genome shotgun (WGS) entry which is preliminary data.</text>
</comment>
<dbReference type="EMBL" id="LBMM01017571">
    <property type="protein sequence ID" value="KMQ84044.1"/>
    <property type="molecule type" value="Genomic_DNA"/>
</dbReference>
<evidence type="ECO:0000313" key="3">
    <source>
        <dbReference type="Proteomes" id="UP000036403"/>
    </source>
</evidence>
<dbReference type="PaxDb" id="67767-A0A0J7K174"/>
<dbReference type="PANTHER" id="PTHR31511:SF12">
    <property type="entry name" value="RHO TERMINATION FACTOR N-TERMINAL DOMAIN-CONTAINING PROTEIN"/>
    <property type="match status" value="1"/>
</dbReference>
<sequence length="181" mass="21389">MTVLNLQDIEFPVTVNQIKKFELANNISINVYSIENGIVPIRLSEQKKDKHVNLLYMQDSNSNSVRHFAWIKNLSRLVSTQLSKHDHKTATQLEKPRYVIFALQAGRKNVMSENMSQFDDCKSTNVKLYLNSECYPYDDMNLNFDKNRWSILYDMYARFCKNYYGYVSRAESHRFYVTVRS</sequence>
<keyword evidence="3" id="KW-1185">Reference proteome</keyword>
<feature type="domain" description="Double jelly roll-like" evidence="1">
    <location>
        <begin position="28"/>
        <end position="166"/>
    </location>
</feature>
<reference evidence="2 3" key="1">
    <citation type="submission" date="2015-04" db="EMBL/GenBank/DDBJ databases">
        <title>Lasius niger genome sequencing.</title>
        <authorList>
            <person name="Konorov E.A."/>
            <person name="Nikitin M.A."/>
            <person name="Kirill M.V."/>
            <person name="Chang P."/>
        </authorList>
    </citation>
    <scope>NUCLEOTIDE SEQUENCE [LARGE SCALE GENOMIC DNA]</scope>
    <source>
        <tissue evidence="2">Whole</tissue>
    </source>
</reference>
<dbReference type="AlphaFoldDB" id="A0A0J7K174"/>
<dbReference type="Pfam" id="PF21738">
    <property type="entry name" value="DJR-like_dom"/>
    <property type="match status" value="1"/>
</dbReference>
<dbReference type="InterPro" id="IPR049512">
    <property type="entry name" value="DJR-like_dom"/>
</dbReference>
<dbReference type="PANTHER" id="PTHR31511">
    <property type="entry name" value="PROTEIN CBG23764"/>
    <property type="match status" value="1"/>
</dbReference>
<accession>A0A0J7K174</accession>
<protein>
    <recommendedName>
        <fullName evidence="1">Double jelly roll-like domain-containing protein</fullName>
    </recommendedName>
</protein>
<dbReference type="OrthoDB" id="7694315at2759"/>
<organism evidence="2 3">
    <name type="scientific">Lasius niger</name>
    <name type="common">Black garden ant</name>
    <dbReference type="NCBI Taxonomy" id="67767"/>
    <lineage>
        <taxon>Eukaryota</taxon>
        <taxon>Metazoa</taxon>
        <taxon>Ecdysozoa</taxon>
        <taxon>Arthropoda</taxon>
        <taxon>Hexapoda</taxon>
        <taxon>Insecta</taxon>
        <taxon>Pterygota</taxon>
        <taxon>Neoptera</taxon>
        <taxon>Endopterygota</taxon>
        <taxon>Hymenoptera</taxon>
        <taxon>Apocrita</taxon>
        <taxon>Aculeata</taxon>
        <taxon>Formicoidea</taxon>
        <taxon>Formicidae</taxon>
        <taxon>Formicinae</taxon>
        <taxon>Lasius</taxon>
        <taxon>Lasius</taxon>
    </lineage>
</organism>
<proteinExistence type="predicted"/>
<evidence type="ECO:0000313" key="2">
    <source>
        <dbReference type="EMBL" id="KMQ84044.1"/>
    </source>
</evidence>
<dbReference type="Proteomes" id="UP000036403">
    <property type="component" value="Unassembled WGS sequence"/>
</dbReference>
<evidence type="ECO:0000259" key="1">
    <source>
        <dbReference type="Pfam" id="PF21738"/>
    </source>
</evidence>
<name>A0A0J7K174_LASNI</name>